<keyword evidence="1" id="KW-1133">Transmembrane helix</keyword>
<feature type="transmembrane region" description="Helical" evidence="1">
    <location>
        <begin position="107"/>
        <end position="127"/>
    </location>
</feature>
<keyword evidence="1" id="KW-0472">Membrane</keyword>
<evidence type="ECO:0000256" key="1">
    <source>
        <dbReference type="SAM" id="Phobius"/>
    </source>
</evidence>
<feature type="transmembrane region" description="Helical" evidence="1">
    <location>
        <begin position="139"/>
        <end position="159"/>
    </location>
</feature>
<accession>A0AAE6MP03</accession>
<organism evidence="2 3">
    <name type="scientific">Haemophilus parahaemolyticus</name>
    <dbReference type="NCBI Taxonomy" id="735"/>
    <lineage>
        <taxon>Bacteria</taxon>
        <taxon>Pseudomonadati</taxon>
        <taxon>Pseudomonadota</taxon>
        <taxon>Gammaproteobacteria</taxon>
        <taxon>Pasteurellales</taxon>
        <taxon>Pasteurellaceae</taxon>
        <taxon>Haemophilus</taxon>
    </lineage>
</organism>
<dbReference type="AlphaFoldDB" id="A0AAE6MP03"/>
<feature type="transmembrane region" description="Helical" evidence="1">
    <location>
        <begin position="258"/>
        <end position="276"/>
    </location>
</feature>
<sequence length="449" mass="52149">MSFYVKNNNIILLVFLVFIYLVSLASLYFVSYDDYIISFSFFLAISLIFTFGILNRDRIFSLKYIYIYGFVLFIGGRFIAYLLNENINVFKFDFGLVYDLDSSFDKFYIFTLVYGSIFFFMFANVINRNNFIDLGIRPFLFNKSLIYIVTLFLCCFLLKDNLANISLSLSKGYLSLYSAQSEQYSTPLSLIVSAVLISMIGLLYIENSHHMRFKMIIIFFIFVQLLTIITGSRGGFVSVILLSGWLFLREKRFSLKSAFLLTMFAISLVIFVNMLLSFSSRSSEEGGILEIITNNLNNQGISLMVFDLSTRIQDYPFPAFLKTIIPGSQLFFHYFIGDVQVYDVSFPHYLTFISAPDLYDEGYGFGWALLSDFYVFSFSNLALFFMLNFLWGRLIYKLDNYDKKSYYKGLSFIFATQIFMISRASISTLIACSVIYSIFYLIFFRARKK</sequence>
<keyword evidence="1" id="KW-0812">Transmembrane</keyword>
<feature type="transmembrane region" description="Helical" evidence="1">
    <location>
        <begin position="35"/>
        <end position="53"/>
    </location>
</feature>
<dbReference type="RefSeq" id="WP_005706132.1">
    <property type="nucleotide sequence ID" value="NZ_CP038817.1"/>
</dbReference>
<feature type="transmembrane region" description="Helical" evidence="1">
    <location>
        <begin position="373"/>
        <end position="392"/>
    </location>
</feature>
<dbReference type="InterPro" id="IPR029468">
    <property type="entry name" value="O-ag_pol_Wzy"/>
</dbReference>
<feature type="transmembrane region" description="Helical" evidence="1">
    <location>
        <begin position="65"/>
        <end position="83"/>
    </location>
</feature>
<evidence type="ECO:0000313" key="3">
    <source>
        <dbReference type="Proteomes" id="UP000323974"/>
    </source>
</evidence>
<dbReference type="EMBL" id="CP038817">
    <property type="protein sequence ID" value="QEN10844.1"/>
    <property type="molecule type" value="Genomic_DNA"/>
</dbReference>
<dbReference type="Pfam" id="PF14296">
    <property type="entry name" value="O-ag_pol_Wzy"/>
    <property type="match status" value="1"/>
</dbReference>
<evidence type="ECO:0000313" key="2">
    <source>
        <dbReference type="EMBL" id="QEN10844.1"/>
    </source>
</evidence>
<proteinExistence type="predicted"/>
<feature type="transmembrane region" description="Helical" evidence="1">
    <location>
        <begin position="217"/>
        <end position="246"/>
    </location>
</feature>
<dbReference type="Proteomes" id="UP000323974">
    <property type="component" value="Chromosome"/>
</dbReference>
<feature type="transmembrane region" description="Helical" evidence="1">
    <location>
        <begin position="12"/>
        <end position="29"/>
    </location>
</feature>
<gene>
    <name evidence="2" type="ORF">E5Q53_04965</name>
</gene>
<dbReference type="GeneID" id="78224448"/>
<feature type="transmembrane region" description="Helical" evidence="1">
    <location>
        <begin position="184"/>
        <end position="205"/>
    </location>
</feature>
<name>A0AAE6MP03_HAEPH</name>
<dbReference type="KEGG" id="hpaa:E5Q53_04965"/>
<reference evidence="2 3" key="1">
    <citation type="submission" date="2019-04" db="EMBL/GenBank/DDBJ databases">
        <title>Complete Genome and Methylome Analysis of Haemophilus haemolyticus NEB129.</title>
        <authorList>
            <person name="Fomenkov A."/>
            <person name="Roberts R.J."/>
            <person name="Anton B.P."/>
            <person name="Vincze T."/>
        </authorList>
    </citation>
    <scope>NUCLEOTIDE SEQUENCE [LARGE SCALE GENOMIC DNA]</scope>
    <source>
        <strain evidence="2 3">NEB129</strain>
    </source>
</reference>
<feature type="transmembrane region" description="Helical" evidence="1">
    <location>
        <begin position="412"/>
        <end position="443"/>
    </location>
</feature>
<protein>
    <submittedName>
        <fullName evidence="2">O-antigen polysaccharide polymerase Wzy</fullName>
    </submittedName>
</protein>